<dbReference type="EMBL" id="CABQ01000217">
    <property type="protein sequence ID" value="CBI08427.1"/>
    <property type="molecule type" value="Genomic_DNA"/>
</dbReference>
<comment type="caution">
    <text evidence="3">The sequence shown here is derived from an EMBL/GenBank/DDBJ whole genome shotgun (WGS) entry which is preliminary data.</text>
</comment>
<dbReference type="InterPro" id="IPR029044">
    <property type="entry name" value="Nucleotide-diphossugar_trans"/>
</dbReference>
<dbReference type="SUPFAM" id="SSF53448">
    <property type="entry name" value="Nucleotide-diphospho-sugar transferases"/>
    <property type="match status" value="1"/>
</dbReference>
<name>E6QMF6_9ZZZZ</name>
<dbReference type="InterPro" id="IPR001173">
    <property type="entry name" value="Glyco_trans_2-like"/>
</dbReference>
<dbReference type="AlphaFoldDB" id="E6QMF6"/>
<dbReference type="PANTHER" id="PTHR43646">
    <property type="entry name" value="GLYCOSYLTRANSFERASE"/>
    <property type="match status" value="1"/>
</dbReference>
<dbReference type="Gene3D" id="3.90.550.10">
    <property type="entry name" value="Spore Coat Polysaccharide Biosynthesis Protein SpsA, Chain A"/>
    <property type="match status" value="1"/>
</dbReference>
<sequence>MLLSVIVPARNEEDCVEACLRSLVAQSEEIFALSVDWELVMVDDGSTDQTRAIAESIPGVTVVDPAPLEKGWTGKANACFSAAQKARGEWLLFTDADTVHEPGNLRRALHEAEKFKVAMLSYSPRQLVRGLWQRALMPLVFCELALAYPPEKVSNPELRLAAANGQFLLIRADAYRALGGHAAVRGDILEDVELAMLAKRRKLGLRFRYAADAVSTHMYRTNRAMLEGWTKNLALLFANSLALAAWRLLDLVLLIGLPALAALYWRAEIRGLPWVTAGWLIAILWLRTLWRFYARVARSNFSALACALSPLALPLFAALLYRSWFHNRIRRQVRWKDRDYSA</sequence>
<keyword evidence="1" id="KW-0812">Transmembrane</keyword>
<keyword evidence="1" id="KW-0472">Membrane</keyword>
<evidence type="ECO:0000313" key="3">
    <source>
        <dbReference type="EMBL" id="CBI08427.1"/>
    </source>
</evidence>
<gene>
    <name evidence="3" type="ORF">CARN6_1891</name>
</gene>
<protein>
    <submittedName>
        <fullName evidence="3">Glycosyl transferase, family 2</fullName>
    </submittedName>
</protein>
<keyword evidence="3" id="KW-0808">Transferase</keyword>
<feature type="transmembrane region" description="Helical" evidence="1">
    <location>
        <begin position="244"/>
        <end position="265"/>
    </location>
</feature>
<feature type="domain" description="Glycosyltransferase 2-like" evidence="2">
    <location>
        <begin position="4"/>
        <end position="143"/>
    </location>
</feature>
<accession>E6QMF6</accession>
<reference evidence="3" key="1">
    <citation type="submission" date="2009-10" db="EMBL/GenBank/DDBJ databases">
        <title>Diversity of trophic interactions inside an arsenic-rich microbial ecosystem.</title>
        <authorList>
            <person name="Bertin P.N."/>
            <person name="Heinrich-Salmeron A."/>
            <person name="Pelletier E."/>
            <person name="Goulhen-Chollet F."/>
            <person name="Arsene-Ploetze F."/>
            <person name="Gallien S."/>
            <person name="Calteau A."/>
            <person name="Vallenet D."/>
            <person name="Casiot C."/>
            <person name="Chane-Woon-Ming B."/>
            <person name="Giloteaux L."/>
            <person name="Barakat M."/>
            <person name="Bonnefoy V."/>
            <person name="Bruneel O."/>
            <person name="Chandler M."/>
            <person name="Cleiss J."/>
            <person name="Duran R."/>
            <person name="Elbaz-Poulichet F."/>
            <person name="Fonknechten N."/>
            <person name="Lauga B."/>
            <person name="Mornico D."/>
            <person name="Ortet P."/>
            <person name="Schaeffer C."/>
            <person name="Siguier P."/>
            <person name="Alexander Thil Smith A."/>
            <person name="Van Dorsselaer A."/>
            <person name="Weissenbach J."/>
            <person name="Medigue C."/>
            <person name="Le Paslier D."/>
        </authorList>
    </citation>
    <scope>NUCLEOTIDE SEQUENCE</scope>
</reference>
<dbReference type="Pfam" id="PF00535">
    <property type="entry name" value="Glycos_transf_2"/>
    <property type="match status" value="1"/>
</dbReference>
<keyword evidence="1" id="KW-1133">Transmembrane helix</keyword>
<feature type="transmembrane region" description="Helical" evidence="1">
    <location>
        <begin position="272"/>
        <end position="290"/>
    </location>
</feature>
<evidence type="ECO:0000259" key="2">
    <source>
        <dbReference type="Pfam" id="PF00535"/>
    </source>
</evidence>
<proteinExistence type="predicted"/>
<feature type="transmembrane region" description="Helical" evidence="1">
    <location>
        <begin position="302"/>
        <end position="321"/>
    </location>
</feature>
<organism evidence="3">
    <name type="scientific">mine drainage metagenome</name>
    <dbReference type="NCBI Taxonomy" id="410659"/>
    <lineage>
        <taxon>unclassified sequences</taxon>
        <taxon>metagenomes</taxon>
        <taxon>ecological metagenomes</taxon>
    </lineage>
</organism>
<evidence type="ECO:0000256" key="1">
    <source>
        <dbReference type="SAM" id="Phobius"/>
    </source>
</evidence>
<dbReference type="GO" id="GO:0016740">
    <property type="term" value="F:transferase activity"/>
    <property type="evidence" value="ECO:0007669"/>
    <property type="project" value="UniProtKB-KW"/>
</dbReference>
<dbReference type="PANTHER" id="PTHR43646:SF3">
    <property type="entry name" value="SLR1566 PROTEIN"/>
    <property type="match status" value="1"/>
</dbReference>
<dbReference type="CDD" id="cd00761">
    <property type="entry name" value="Glyco_tranf_GTA_type"/>
    <property type="match status" value="1"/>
</dbReference>